<dbReference type="Proteomes" id="UP001177023">
    <property type="component" value="Unassembled WGS sequence"/>
</dbReference>
<keyword evidence="3 5" id="KW-1133">Transmembrane helix</keyword>
<dbReference type="GO" id="GO:0006820">
    <property type="term" value="P:monoatomic anion transport"/>
    <property type="evidence" value="ECO:0007669"/>
    <property type="project" value="TreeGrafter"/>
</dbReference>
<proteinExistence type="predicted"/>
<keyword evidence="2 5" id="KW-0812">Transmembrane</keyword>
<comment type="caution">
    <text evidence="6">The sequence shown here is derived from an EMBL/GenBank/DDBJ whole genome shotgun (WGS) entry which is preliminary data.</text>
</comment>
<dbReference type="InterPro" id="IPR050382">
    <property type="entry name" value="MFS_Na/Anion_cotransporter"/>
</dbReference>
<keyword evidence="7" id="KW-1185">Reference proteome</keyword>
<organism evidence="6 7">
    <name type="scientific">Mesorhabditis spiculigera</name>
    <dbReference type="NCBI Taxonomy" id="96644"/>
    <lineage>
        <taxon>Eukaryota</taxon>
        <taxon>Metazoa</taxon>
        <taxon>Ecdysozoa</taxon>
        <taxon>Nematoda</taxon>
        <taxon>Chromadorea</taxon>
        <taxon>Rhabditida</taxon>
        <taxon>Rhabditina</taxon>
        <taxon>Rhabditomorpha</taxon>
        <taxon>Rhabditoidea</taxon>
        <taxon>Rhabditidae</taxon>
        <taxon>Mesorhabditinae</taxon>
        <taxon>Mesorhabditis</taxon>
    </lineage>
</organism>
<feature type="transmembrane region" description="Helical" evidence="5">
    <location>
        <begin position="86"/>
        <end position="107"/>
    </location>
</feature>
<keyword evidence="4 5" id="KW-0472">Membrane</keyword>
<evidence type="ECO:0000313" key="6">
    <source>
        <dbReference type="EMBL" id="CAJ0584235.1"/>
    </source>
</evidence>
<dbReference type="InterPro" id="IPR036259">
    <property type="entry name" value="MFS_trans_sf"/>
</dbReference>
<comment type="subcellular location">
    <subcellularLocation>
        <location evidence="1">Membrane</location>
        <topology evidence="1">Multi-pass membrane protein</topology>
    </subcellularLocation>
</comment>
<accession>A0AA36DDG3</accession>
<evidence type="ECO:0000256" key="3">
    <source>
        <dbReference type="ARBA" id="ARBA00022989"/>
    </source>
</evidence>
<dbReference type="EMBL" id="CATQJA010002689">
    <property type="protein sequence ID" value="CAJ0584235.1"/>
    <property type="molecule type" value="Genomic_DNA"/>
</dbReference>
<name>A0AA36DDG3_9BILA</name>
<dbReference type="PANTHER" id="PTHR11662:SF405">
    <property type="entry name" value="PROTEIN CBG12249"/>
    <property type="match status" value="1"/>
</dbReference>
<dbReference type="GO" id="GO:0022857">
    <property type="term" value="F:transmembrane transporter activity"/>
    <property type="evidence" value="ECO:0007669"/>
    <property type="project" value="TreeGrafter"/>
</dbReference>
<evidence type="ECO:0000256" key="4">
    <source>
        <dbReference type="ARBA" id="ARBA00023136"/>
    </source>
</evidence>
<dbReference type="GO" id="GO:0016020">
    <property type="term" value="C:membrane"/>
    <property type="evidence" value="ECO:0007669"/>
    <property type="project" value="UniProtKB-SubCell"/>
</dbReference>
<dbReference type="SUPFAM" id="SSF103473">
    <property type="entry name" value="MFS general substrate transporter"/>
    <property type="match status" value="1"/>
</dbReference>
<feature type="transmembrane region" description="Helical" evidence="5">
    <location>
        <begin position="27"/>
        <end position="49"/>
    </location>
</feature>
<evidence type="ECO:0000313" key="7">
    <source>
        <dbReference type="Proteomes" id="UP001177023"/>
    </source>
</evidence>
<dbReference type="PANTHER" id="PTHR11662">
    <property type="entry name" value="SOLUTE CARRIER FAMILY 17"/>
    <property type="match status" value="1"/>
</dbReference>
<evidence type="ECO:0000256" key="2">
    <source>
        <dbReference type="ARBA" id="ARBA00022692"/>
    </source>
</evidence>
<feature type="non-terminal residue" evidence="6">
    <location>
        <position position="1"/>
    </location>
</feature>
<protein>
    <recommendedName>
        <fullName evidence="8">Major facilitator superfamily (MFS) profile domain-containing protein</fullName>
    </recommendedName>
</protein>
<evidence type="ECO:0008006" key="8">
    <source>
        <dbReference type="Google" id="ProtNLM"/>
    </source>
</evidence>
<gene>
    <name evidence="6" type="ORF">MSPICULIGERA_LOCUS22296</name>
</gene>
<evidence type="ECO:0000256" key="1">
    <source>
        <dbReference type="ARBA" id="ARBA00004141"/>
    </source>
</evidence>
<reference evidence="6" key="1">
    <citation type="submission" date="2023-06" db="EMBL/GenBank/DDBJ databases">
        <authorList>
            <person name="Delattre M."/>
        </authorList>
    </citation>
    <scope>NUCLEOTIDE SEQUENCE</scope>
    <source>
        <strain evidence="6">AF72</strain>
    </source>
</reference>
<evidence type="ECO:0000256" key="5">
    <source>
        <dbReference type="SAM" id="Phobius"/>
    </source>
</evidence>
<dbReference type="AlphaFoldDB" id="A0AA36DDG3"/>
<sequence>MSSIGCGVTIFLLAVLPDCEHPEWSIPILIVHGLAFSCIIPGFFTSLLLIAPPYTGTMTSVGRSFSMVANISGAMLMSLIDKMNKWLIIFSLDAFSQLTSGVFFIFYGKATIQEWAIPATTTIPTLNTPATSEAAIDLN</sequence>